<feature type="compositionally biased region" description="Low complexity" evidence="3">
    <location>
        <begin position="1323"/>
        <end position="1336"/>
    </location>
</feature>
<dbReference type="Proteomes" id="UP000001058">
    <property type="component" value="Unassembled WGS sequence"/>
</dbReference>
<evidence type="ECO:0000313" key="5">
    <source>
        <dbReference type="Proteomes" id="UP000001058"/>
    </source>
</evidence>
<dbReference type="KEGG" id="vcn:VOLCADRAFT_96181"/>
<evidence type="ECO:0000256" key="2">
    <source>
        <dbReference type="SAM" id="Coils"/>
    </source>
</evidence>
<feature type="compositionally biased region" description="Low complexity" evidence="3">
    <location>
        <begin position="163"/>
        <end position="176"/>
    </location>
</feature>
<sequence length="2178" mass="216019">MERLSDSDSDDDDSYHPLGSLVLRPAITEPASPAILWSGTDGNVLPGSEARQCGAIGGIEGAPSARPAVRAASDEVVPSPLGVTGTSGPDSSLTVVSPSVTAATRAPAPSATSSNEVYEGRGWLVGAAGRLANTAELRRAHATATDAEQVADAARLAAALQQHRQQQQRSAQQQQQHGEEAAVEATGAAAAGYTVAAGLAAGTGGVATAPDVAVAAAAATAAAAAEQQRQQRLQQEREELELLILKDFQEAIKAAESEGPLVAPSGLTLDSTVAGLGLDDLDALIARLTAGTADLEPTGRPGHVAAAGALGSLASSTGSPGAVGGSVWTMEPLPAADSLWSDEEEDRTEGEVRHGAREVVVDSEGGSGRGQREPAGKAAMAVAAAGPVAAVAEAAVATLPPVAVVVREQGTEAVAPTAAGPQVPAPGAAGSTTGPLPAKFKFFAGPAGAGGATAPPPPPWGAAAAAAGGGSGPVVLDLRQSIAEKAQRNSREAEALEAQRRSRRLAAASSDSSSGGGGGESTDDGDRVDGKTAVPEVRPVPPAPLPAASTAPEAAAAAPPPAPPASKAASPPLSPPSRVAAAAGGSAGAAAAAAPEALARINTALGNPAATRPTRGGRTLSDATVATVTVPSKEAISSGGDGGATASTAVATARCISVGIDAADCRPASRSVFVCTTERQAEEEERVRDIREYLKARAAAAAEAAERQRQEVSATAAPRGAEERRWPEPPAAVAERIAVLTERQAAAATAAAAASASTATAPKTAQPRAVATYAGGDGDGTESRLANGGGHDAGSDRGPVGASRALPGRTPDATPAAASVTFAACSTEGDEDLVAAPTPASVSDARTERGARMAAAGTVIPLGRPSAHSTSSAPAFDADAAATAAVALVSPVAPSSITATVRSAAVAAAGPPLPLPEKSPAAAAGMPADLYRLPAWLPHASCFTLLITSPGNLSSREVGAVLEWLLRAAAAVAVTSATATAAPASRAATWQELPAFSVVGVRLLAVSPSWPPLPPAPKAAAPVGKASSGSDGDVGIADVRVLAVACVPRAGIDADAYSHELPATAAADAAAAATTAQRLAEALAAVPWSAILLERDEKFAAGGGGVASRGSAIPGGHEALRGWLATQPGAQLLFSPLRLPPHAFSQHQHRASSSCAVASPGATAGGNAAATVADAPGITTFVSVVTAGTLRNPHLLRRLLDRAACLGLTLQGLQVVYSTEEAAAAVVAATPHRPLAYTGAAVLALSGRNEPLRRWQATLGPPDARLACRTDPSSLHALYGDVARHITCSYDDATAARELTVLFAGHFGAAGQPTPASPPSPSPRQQQQHPQGRLQPTSTAPSVANKGAAAAAAAAAAATCGLVGGSPAEAQWLALPAAGAAQQARALWCLQHLLWCGYSLGGMLLMHLPREPCSAPAPPALIFEVSKEEATEQLPLSLASVPSAPAYRQFVTAPAGAAALAESEASAVVRSLLSPDALRTRLALSDVQGLPQPYVAEQLLAAAAAIDAGLSPADDGESNSGGGGGVGGGGADSAAGMAALHLHHGKDEIAVVALQTRPLHTGALLLAALTAHATGSGGGSGSRDSGSPSSPDCLELVACRYLRQVPSDVANCLAVLHANQGSAAAGATAAAGGAGGVGVARVGHRLVISRPALLAAFHGPAAQLRVTRWLAAALQRFNGALELASPSSSTVPLCSDDAAWDAMLNQLLRDYATPVATAAAATAVQQPLAAVSGSQAAAKRALSYAFGPGHVFLDPRQHDGVHRPLLHTGIDVPGVAAASPTPLFRLLSGPEPLPAVVALDFAALHRNVLPRLLKQLSREGYVIHAASTCRVQPGSAFAAAMPALSAQPAVVLHVSRSNAVRHLRVMAATLAAPLAAATVAAGGGCGGGLYTCATWRDAVNVVAELWPHPPQPGADGPSLAVTVGAGGGAGITASGDGGVLASHGGAMGKPCARRFVRPEGSRLLQLTAMVVTPGAPLASPGDGVPPALDWPRLADTLQALHSEGFRLGAVRATAATPRDMSDLGRAYFRISSAQQYGIHASAAAAAAAAAATAAARGGQQSLMAPPPPPPQPPPCNLVLLALTRDSAVTSLQVLLDEAGRVASEAVRQGSLGKSQGPASVPGVLSALPGGGPGRRAAVAALAGVAPCVSVAHSPAAAEQQVVAVFEDVFGAGGVPLLQ</sequence>
<evidence type="ECO:0000256" key="3">
    <source>
        <dbReference type="SAM" id="MobiDB-lite"/>
    </source>
</evidence>
<name>D8U9F3_VOLCA</name>
<keyword evidence="2" id="KW-0175">Coiled coil</keyword>
<gene>
    <name evidence="4" type="ORF">VOLCADRAFT_96181</name>
</gene>
<feature type="region of interest" description="Disordered" evidence="3">
    <location>
        <begin position="1310"/>
        <end position="1343"/>
    </location>
</feature>
<feature type="region of interest" description="Disordered" evidence="3">
    <location>
        <begin position="345"/>
        <end position="374"/>
    </location>
</feature>
<feature type="compositionally biased region" description="Low complexity" evidence="3">
    <location>
        <begin position="546"/>
        <end position="557"/>
    </location>
</feature>
<feature type="compositionally biased region" description="Low complexity" evidence="3">
    <location>
        <begin position="565"/>
        <end position="581"/>
    </location>
</feature>
<feature type="coiled-coil region" evidence="2">
    <location>
        <begin position="216"/>
        <end position="243"/>
    </location>
</feature>
<dbReference type="InParanoid" id="D8U9F3"/>
<feature type="region of interest" description="Disordered" evidence="3">
    <location>
        <begin position="163"/>
        <end position="183"/>
    </location>
</feature>
<dbReference type="GeneID" id="9616375"/>
<feature type="compositionally biased region" description="Basic and acidic residues" evidence="3">
    <location>
        <begin position="485"/>
        <end position="500"/>
    </location>
</feature>
<reference evidence="4 5" key="1">
    <citation type="journal article" date="2010" name="Science">
        <title>Genomic analysis of organismal complexity in the multicellular green alga Volvox carteri.</title>
        <authorList>
            <person name="Prochnik S.E."/>
            <person name="Umen J."/>
            <person name="Nedelcu A.M."/>
            <person name="Hallmann A."/>
            <person name="Miller S.M."/>
            <person name="Nishii I."/>
            <person name="Ferris P."/>
            <person name="Kuo A."/>
            <person name="Mitros T."/>
            <person name="Fritz-Laylin L.K."/>
            <person name="Hellsten U."/>
            <person name="Chapman J."/>
            <person name="Simakov O."/>
            <person name="Rensing S.A."/>
            <person name="Terry A."/>
            <person name="Pangilinan J."/>
            <person name="Kapitonov V."/>
            <person name="Jurka J."/>
            <person name="Salamov A."/>
            <person name="Shapiro H."/>
            <person name="Schmutz J."/>
            <person name="Grimwood J."/>
            <person name="Lindquist E."/>
            <person name="Lucas S."/>
            <person name="Grigoriev I.V."/>
            <person name="Schmitt R."/>
            <person name="Kirk D."/>
            <person name="Rokhsar D.S."/>
        </authorList>
    </citation>
    <scope>NUCLEOTIDE SEQUENCE [LARGE SCALE GENOMIC DNA]</scope>
    <source>
        <strain evidence="5">f. Nagariensis / Eve</strain>
    </source>
</reference>
<feature type="compositionally biased region" description="Basic and acidic residues" evidence="3">
    <location>
        <begin position="349"/>
        <end position="360"/>
    </location>
</feature>
<dbReference type="RefSeq" id="XP_002955274.1">
    <property type="nucleotide sequence ID" value="XM_002955228.1"/>
</dbReference>
<evidence type="ECO:0000313" key="4">
    <source>
        <dbReference type="EMBL" id="EFJ43574.1"/>
    </source>
</evidence>
<feature type="region of interest" description="Disordered" evidence="3">
    <location>
        <begin position="705"/>
        <end position="730"/>
    </location>
</feature>
<feature type="region of interest" description="Disordered" evidence="3">
    <location>
        <begin position="605"/>
        <end position="624"/>
    </location>
</feature>
<proteinExistence type="predicted"/>
<dbReference type="PANTHER" id="PTHR13037:SF24">
    <property type="entry name" value="POLYCOMB PROTEIN PCL-RELATED"/>
    <property type="match status" value="1"/>
</dbReference>
<keyword evidence="5" id="KW-1185">Reference proteome</keyword>
<protein>
    <submittedName>
        <fullName evidence="4">Uncharacterized protein</fullName>
    </submittedName>
</protein>
<dbReference type="PANTHER" id="PTHR13037">
    <property type="entry name" value="FORMIN"/>
    <property type="match status" value="1"/>
</dbReference>
<feature type="region of interest" description="Disordered" evidence="3">
    <location>
        <begin position="754"/>
        <end position="814"/>
    </location>
</feature>
<feature type="region of interest" description="Disordered" evidence="3">
    <location>
        <begin position="485"/>
        <end position="581"/>
    </location>
</feature>
<accession>D8U9F3</accession>
<dbReference type="EMBL" id="GL378371">
    <property type="protein sequence ID" value="EFJ43574.1"/>
    <property type="molecule type" value="Genomic_DNA"/>
</dbReference>
<organism evidence="5">
    <name type="scientific">Volvox carteri f. nagariensis</name>
    <dbReference type="NCBI Taxonomy" id="3068"/>
    <lineage>
        <taxon>Eukaryota</taxon>
        <taxon>Viridiplantae</taxon>
        <taxon>Chlorophyta</taxon>
        <taxon>core chlorophytes</taxon>
        <taxon>Chlorophyceae</taxon>
        <taxon>CS clade</taxon>
        <taxon>Chlamydomonadales</taxon>
        <taxon>Volvocaceae</taxon>
        <taxon>Volvox</taxon>
    </lineage>
</organism>
<keyword evidence="1" id="KW-0945">Host-virus interaction</keyword>
<feature type="region of interest" description="Disordered" evidence="3">
    <location>
        <begin position="449"/>
        <end position="471"/>
    </location>
</feature>
<dbReference type="OrthoDB" id="2162449at2759"/>
<evidence type="ECO:0000256" key="1">
    <source>
        <dbReference type="ARBA" id="ARBA00022581"/>
    </source>
</evidence>